<name>A0A510VNL2_9LACO</name>
<dbReference type="Gene3D" id="1.10.30.50">
    <property type="match status" value="1"/>
</dbReference>
<evidence type="ECO:0000313" key="2">
    <source>
        <dbReference type="EMBL" id="GEK28509.1"/>
    </source>
</evidence>
<protein>
    <submittedName>
        <fullName evidence="2">Prophage pi1 protein 32</fullName>
    </submittedName>
</protein>
<dbReference type="Proteomes" id="UP000321429">
    <property type="component" value="Unassembled WGS sequence"/>
</dbReference>
<dbReference type="SMART" id="SM00507">
    <property type="entry name" value="HNHc"/>
    <property type="match status" value="1"/>
</dbReference>
<comment type="caution">
    <text evidence="2">The sequence shown here is derived from an EMBL/GenBank/DDBJ whole genome shotgun (WGS) entry which is preliminary data.</text>
</comment>
<dbReference type="CDD" id="cd00085">
    <property type="entry name" value="HNHc"/>
    <property type="match status" value="1"/>
</dbReference>
<organism evidence="2 3">
    <name type="scientific">Furfurilactobacillus siliginis</name>
    <dbReference type="NCBI Taxonomy" id="348151"/>
    <lineage>
        <taxon>Bacteria</taxon>
        <taxon>Bacillati</taxon>
        <taxon>Bacillota</taxon>
        <taxon>Bacilli</taxon>
        <taxon>Lactobacillales</taxon>
        <taxon>Lactobacillaceae</taxon>
        <taxon>Furfurilactobacillus</taxon>
    </lineage>
</organism>
<gene>
    <name evidence="2" type="primary">pi132</name>
    <name evidence="2" type="ORF">LSI01_08200</name>
</gene>
<sequence>MTLMKICKAAGCHNPIQADQQNPYCTVHASYYRPREHKRSETKRRSYSQYNKFKRDQEANAFYHSKVWTRISKELKRQAYFTCECCGRTYDQPGYLVVDHVVPRRVNKIRQLDTGNLWVICKRCHYWKGELEKEIYTSPSVIDNIDVGNKWNSDKCSDWILKKELIVDSKHSI</sequence>
<dbReference type="Pfam" id="PF01844">
    <property type="entry name" value="HNH"/>
    <property type="match status" value="1"/>
</dbReference>
<evidence type="ECO:0000259" key="1">
    <source>
        <dbReference type="SMART" id="SM00507"/>
    </source>
</evidence>
<feature type="domain" description="HNH nuclease" evidence="1">
    <location>
        <begin position="70"/>
        <end position="126"/>
    </location>
</feature>
<dbReference type="OrthoDB" id="9811997at2"/>
<dbReference type="InterPro" id="IPR003615">
    <property type="entry name" value="HNH_nuc"/>
</dbReference>
<dbReference type="GO" id="GO:0003676">
    <property type="term" value="F:nucleic acid binding"/>
    <property type="evidence" value="ECO:0007669"/>
    <property type="project" value="InterPro"/>
</dbReference>
<dbReference type="GO" id="GO:0008270">
    <property type="term" value="F:zinc ion binding"/>
    <property type="evidence" value="ECO:0007669"/>
    <property type="project" value="InterPro"/>
</dbReference>
<dbReference type="InterPro" id="IPR002711">
    <property type="entry name" value="HNH"/>
</dbReference>
<accession>A0A510VNL2</accession>
<dbReference type="AlphaFoldDB" id="A0A510VNL2"/>
<dbReference type="EMBL" id="BJUD01000011">
    <property type="protein sequence ID" value="GEK28509.1"/>
    <property type="molecule type" value="Genomic_DNA"/>
</dbReference>
<dbReference type="GO" id="GO:0004519">
    <property type="term" value="F:endonuclease activity"/>
    <property type="evidence" value="ECO:0007669"/>
    <property type="project" value="InterPro"/>
</dbReference>
<reference evidence="2 3" key="1">
    <citation type="submission" date="2019-07" db="EMBL/GenBank/DDBJ databases">
        <title>Whole genome shotgun sequence of Lactobacillus siliginis NBRC 101315.</title>
        <authorList>
            <person name="Hosoyama A."/>
            <person name="Uohara A."/>
            <person name="Ohji S."/>
            <person name="Ichikawa N."/>
        </authorList>
    </citation>
    <scope>NUCLEOTIDE SEQUENCE [LARGE SCALE GENOMIC DNA]</scope>
    <source>
        <strain evidence="2 3">NBRC 101315</strain>
    </source>
</reference>
<proteinExistence type="predicted"/>
<evidence type="ECO:0000313" key="3">
    <source>
        <dbReference type="Proteomes" id="UP000321429"/>
    </source>
</evidence>